<reference evidence="1 2" key="1">
    <citation type="submission" date="2019-03" db="EMBL/GenBank/DDBJ databases">
        <title>Single cell metagenomics reveals metabolic interactions within the superorganism composed of flagellate Streblomastix strix and complex community of Bacteroidetes bacteria on its surface.</title>
        <authorList>
            <person name="Treitli S.C."/>
            <person name="Kolisko M."/>
            <person name="Husnik F."/>
            <person name="Keeling P."/>
            <person name="Hampl V."/>
        </authorList>
    </citation>
    <scope>NUCLEOTIDE SEQUENCE [LARGE SCALE GENOMIC DNA]</scope>
    <source>
        <strain evidence="1">ST1C</strain>
    </source>
</reference>
<proteinExistence type="predicted"/>
<dbReference type="Proteomes" id="UP000324800">
    <property type="component" value="Unassembled WGS sequence"/>
</dbReference>
<name>A0A5J4WQL8_9EUKA</name>
<comment type="caution">
    <text evidence="1">The sequence shown here is derived from an EMBL/GenBank/DDBJ whole genome shotgun (WGS) entry which is preliminary data.</text>
</comment>
<accession>A0A5J4WQL8</accession>
<organism evidence="1 2">
    <name type="scientific">Streblomastix strix</name>
    <dbReference type="NCBI Taxonomy" id="222440"/>
    <lineage>
        <taxon>Eukaryota</taxon>
        <taxon>Metamonada</taxon>
        <taxon>Preaxostyla</taxon>
        <taxon>Oxymonadida</taxon>
        <taxon>Streblomastigidae</taxon>
        <taxon>Streblomastix</taxon>
    </lineage>
</organism>
<sequence>MTSPRLTAAIRSIVEVDSPFEKESLPVQQIQTRRRSSIFEETIMPDPSVCRWLLDIISEDEHMAKESAHFILSGPQLIRVVAYTYEVPESQVEIVIEDETCCSKFCHDGTETITDIAISNVNILTLDVDKVNLLRDSYKICLQKVRKISSILDLGEISSRIMRAVSSGLMQVLSKLKMDGDLHMLDVVLRHDETLFGSTRYNTIAPDVYTRPEVNELLNEKADKTDLEDYYSKSETYAKEEVYSKTEADQLLSEKADKIDLENYYNKSETYAKDEVYSKNETDELLDEKVNEATLDDYYSKPETYAKIETYNKTEVDGFLDEKADIGTSYTKGEDDALQLLKADKTDLIDSYTKTEDDALLLQKADKIDLIDSYTKTVTDQKLDLKADKTDLIDSYTKGEDDALLLLKADKTDLIDSYTKTEDDAMLLLKADKTDLIDSYTKTEDDAMLLLKANKTDLDNFVDLSSAQTISGQKQFGIVNVSSISKLSKNDASILLAGGGDMLVSSLVTQPQLQEVRDIAQGKSKGYVFATTDEMNTWMEDQENVAKLSIGDNLYIVDKQVMDYWWDGTNLRVLETELPDMSNVVTTLGAATGGGNAITDISIDGNTLTPAKNISFVTNNYDETITGQKTFNTTIHSVGIMVQTYDNNSVVCAGGGVKAISDITANYYNKSETYSQTETNNLLNNKANTGVSYTKGEDDALLLLKADKTDLIDSYTKGETNSLLNNKADTGVCYTKTEDDALLLLKADKTQLIDSYTKGETNNLLSSKADSGVSYTKGEDDALLLAKADKTQLIDSYTKGETNNLLNNKADTGVSYSKGEDDALLLAKADKTQLIDSYTKGEDDALLMLKADKTQLIDSYTKGETYAKDEVYTKGETNNLLSSKADSGISYTKGEDDALLLLKADKTQLIDSYTKGETNNLLNNKADTGVSYSKGEDDALLLLKANQSATYTKTETDYLISQIDVGDVDLTDYYNKTKTDELLSEKADATELSNYVTLGTSQTITANKTFNNACRFTSTIDGMSTVTGASFVKFGADDTVVLLGAGGTKPISELVNPPTDLSNYYTKTETYAKNEVYSRSDTYSQTQTNNLINNKVSDNIPGNDTFSGSAGMLSLFAKADHRHIINVAPSTDIEPCVNGVASKGSSDYYSRHDHVHPQQITYNQNLTASGFIKSGSDDTSVLLAGGGTKPISEFSSGAPDLSNYYNKSETYSRTETDNKYVRLEGSIQQTITGRLKYVSPFGGTYDETQDPVENTYLTMSEVDAKLSSKMDQSTLGNLVNTIQDQTVNGSKTFTSNVNATGFVKTGKDDTSVLLAGGGDVLLSSFGGFEDLTSTVTDKSSQLNFNTLQYYRIGRQYFFYTQVYAKSEITVGGSLNINVCQIPNTYVPSGFVFAIQKGVYIDEALLDAAGLMDFPELYAYIKERDPKPPIETASPVPVGEQTLQEQVKINADILENTNEVFVPPEPNMPVKIDYGQQIVNKPFIFNEMQPTLIVYGDRVTLNCFLTIKQQFKGYVFNSYPQEAQPKDNVKIITVICNNFSNNINLFCYIDENGPYVYAEDDREIAANTSIVISTTYYKQFEALKQINYDSNNDGQFDIMDVWNGSGQGTHATQSHVYDVVKKQSDLVDHHIEGTVLHNFLNNDIKLIDKLGIYKADRAAYYIQDGPIVTFSFGAKLGDTLQSAHEVSNNGNIYKIFSTIDNKILPPYAKYHAMHPEQKEFKGYCQLIQQLDKSQGFQVIISGKLDKKDCEFSGTYVIDNYQNLNDANEENENQPESIIDDVIIKCDRKLETHSIYQYTITNEIGQLNIVQGFNLGSPHNSFYIVDDGACKVCVFNLLLETKGFYEQYQPVSPIPDALVPTNNNQLAFPATIMITVGDSYQTDTFVGYFIVNGSTKQYSFSVDRPVVISPQSSNLLYYCVSGLYYVD</sequence>
<evidence type="ECO:0000313" key="1">
    <source>
        <dbReference type="EMBL" id="KAA6397364.1"/>
    </source>
</evidence>
<protein>
    <submittedName>
        <fullName evidence="1">Uncharacterized protein</fullName>
    </submittedName>
</protein>
<dbReference type="EMBL" id="SNRW01001197">
    <property type="protein sequence ID" value="KAA6397364.1"/>
    <property type="molecule type" value="Genomic_DNA"/>
</dbReference>
<evidence type="ECO:0000313" key="2">
    <source>
        <dbReference type="Proteomes" id="UP000324800"/>
    </source>
</evidence>
<gene>
    <name evidence="1" type="ORF">EZS28_007109</name>
</gene>